<dbReference type="Gene3D" id="3.90.1580.10">
    <property type="entry name" value="paralog of FGE (formylglycine-generating enzyme)"/>
    <property type="match status" value="1"/>
</dbReference>
<feature type="binding site" evidence="4">
    <location>
        <position position="170"/>
    </location>
    <ligand>
        <name>Fe cation</name>
        <dbReference type="ChEBI" id="CHEBI:24875"/>
    </ligand>
</feature>
<comment type="pathway">
    <text evidence="3 4">Amino-acid biosynthesis; ergothioneine biosynthesis.</text>
</comment>
<feature type="binding site" evidence="4">
    <location>
        <position position="455"/>
    </location>
    <ligand>
        <name>gamma-L-glutamyl-L-cysteine</name>
        <dbReference type="ChEBI" id="CHEBI:58173"/>
    </ligand>
</feature>
<protein>
    <recommendedName>
        <fullName evidence="4">Hercynine oxygenase</fullName>
        <ecNumber evidence="4">1.14.99.50</ecNumber>
    </recommendedName>
    <alternativeName>
        <fullName evidence="4">Gamma-glutamyl hercynylcysteine S-oxide synthase</fullName>
    </alternativeName>
</protein>
<comment type="similarity">
    <text evidence="4">Belongs to the EgtB family.</text>
</comment>
<dbReference type="InterPro" id="IPR034660">
    <property type="entry name" value="DinB/YfiT-like"/>
</dbReference>
<feature type="region of interest" description="Disordered" evidence="5">
    <location>
        <begin position="342"/>
        <end position="380"/>
    </location>
</feature>
<evidence type="ECO:0000313" key="9">
    <source>
        <dbReference type="Proteomes" id="UP001183410"/>
    </source>
</evidence>
<gene>
    <name evidence="4 8" type="primary">egtB</name>
    <name evidence="8" type="ORF">RM844_18475</name>
</gene>
<keyword evidence="2 4" id="KW-0408">Iron</keyword>
<dbReference type="InterPro" id="IPR016187">
    <property type="entry name" value="CTDL_fold"/>
</dbReference>
<dbReference type="RefSeq" id="WP_311668358.1">
    <property type="nucleotide sequence ID" value="NZ_JAVREO010000010.1"/>
</dbReference>
<evidence type="ECO:0000256" key="1">
    <source>
        <dbReference type="ARBA" id="ARBA00023002"/>
    </source>
</evidence>
<evidence type="ECO:0000256" key="5">
    <source>
        <dbReference type="SAM" id="MobiDB-lite"/>
    </source>
</evidence>
<evidence type="ECO:0000256" key="4">
    <source>
        <dbReference type="HAMAP-Rule" id="MF_02035"/>
    </source>
</evidence>
<comment type="function">
    <text evidence="4">Catalyzes the oxidative sulfurization of hercynine (N-alpha,N-alpha,N-alpha-trimethyl-L-histidine) into hercynyl-gamma-L-glutamyl-L-cysteine sulfoxide, a step in the biosynthesis pathway of ergothioneine.</text>
</comment>
<dbReference type="PANTHER" id="PTHR23150:SF36">
    <property type="entry name" value="HERCYNINE OXYGENASE"/>
    <property type="match status" value="1"/>
</dbReference>
<feature type="binding site" evidence="4">
    <location>
        <position position="166"/>
    </location>
    <ligand>
        <name>Fe cation</name>
        <dbReference type="ChEBI" id="CHEBI:24875"/>
    </ligand>
</feature>
<dbReference type="Pfam" id="PF03781">
    <property type="entry name" value="FGE-sulfatase"/>
    <property type="match status" value="1"/>
</dbReference>
<dbReference type="HAMAP" id="MF_02035">
    <property type="entry name" value="EgtB"/>
    <property type="match status" value="1"/>
</dbReference>
<evidence type="ECO:0000259" key="6">
    <source>
        <dbReference type="Pfam" id="PF03781"/>
    </source>
</evidence>
<dbReference type="NCBIfam" id="TIGR03440">
    <property type="entry name" value="egtB_TIGR03440"/>
    <property type="match status" value="1"/>
</dbReference>
<feature type="region of interest" description="Disordered" evidence="5">
    <location>
        <begin position="1"/>
        <end position="26"/>
    </location>
</feature>
<keyword evidence="4" id="KW-0479">Metal-binding</keyword>
<dbReference type="Pfam" id="PF12867">
    <property type="entry name" value="DinB_2"/>
    <property type="match status" value="1"/>
</dbReference>
<dbReference type="InterPro" id="IPR017806">
    <property type="entry name" value="EgtB"/>
</dbReference>
<evidence type="ECO:0000256" key="2">
    <source>
        <dbReference type="ARBA" id="ARBA00023004"/>
    </source>
</evidence>
<feature type="domain" description="Sulfatase-modifying factor enzyme-like" evidence="6">
    <location>
        <begin position="205"/>
        <end position="465"/>
    </location>
</feature>
<comment type="cofactor">
    <cofactor evidence="4">
        <name>Fe(2+)</name>
        <dbReference type="ChEBI" id="CHEBI:29033"/>
    </cofactor>
</comment>
<keyword evidence="4" id="KW-0503">Monooxygenase</keyword>
<dbReference type="Proteomes" id="UP001183410">
    <property type="component" value="Unassembled WGS sequence"/>
</dbReference>
<feature type="domain" description="DinB-like" evidence="7">
    <location>
        <begin position="50"/>
        <end position="174"/>
    </location>
</feature>
<dbReference type="InterPro" id="IPR051043">
    <property type="entry name" value="Sulfatase_Mod_Factor_Kinase"/>
</dbReference>
<reference evidence="9" key="1">
    <citation type="submission" date="2023-07" db="EMBL/GenBank/DDBJ databases">
        <title>30 novel species of actinomycetes from the DSMZ collection.</title>
        <authorList>
            <person name="Nouioui I."/>
        </authorList>
    </citation>
    <scope>NUCLEOTIDE SEQUENCE [LARGE SCALE GENOMIC DNA]</scope>
    <source>
        <strain evidence="9">DSM 44915</strain>
    </source>
</reference>
<keyword evidence="9" id="KW-1185">Reference proteome</keyword>
<name>A0ABU2JU57_9ACTN</name>
<sequence>MTETPVAPNATPAAATTPASTAEAASTSAATPAVAAAGPPIARESLAAALATARLRTQALTDCLPASELTAQHSPLMSPLVWDLAHVANQEEIWLLRHAGARPPLRPDLDSSYDAFRHPRAERAALPLLSPAEARDYAAEVRALALDVLAEAPAARAFLFAMIAQHEQQHAETMLATHQLRRGRPALHAPAPPRPPGPPAPPALPAEVLVPGGPFTMGVDPADDPWALDNERPAHQVDIPAFWLDTTPVSNAAYQEFIAAGGYHEPRWWHPDGWSHRRQARLTAPAYWYRDVDGRWLRHRFGRVEPVPPDEPVLHVSWYEADAYARWAGRRLPTEAEWEKAARHDPATGRARRHPWGDQPATPRHANLGQRHLRPAPVGGYPDGAAPCGARQLLGDVWEWTASEFTGYPGFAAHPYREYSEVFLDAGYRVLRGGSFGTDPVACRGTFRNWDLPVRRQIFAGFRTCRDADPATGVR</sequence>
<dbReference type="InterPro" id="IPR005532">
    <property type="entry name" value="SUMF_dom"/>
</dbReference>
<dbReference type="InterPro" id="IPR042095">
    <property type="entry name" value="SUMF_sf"/>
</dbReference>
<evidence type="ECO:0000313" key="8">
    <source>
        <dbReference type="EMBL" id="MDT0268273.1"/>
    </source>
</evidence>
<feature type="binding site" evidence="4">
    <location>
        <position position="86"/>
    </location>
    <ligand>
        <name>Fe cation</name>
        <dbReference type="ChEBI" id="CHEBI:24875"/>
    </ligand>
</feature>
<dbReference type="PANTHER" id="PTHR23150">
    <property type="entry name" value="SULFATASE MODIFYING FACTOR 1, 2"/>
    <property type="match status" value="1"/>
</dbReference>
<dbReference type="InterPro" id="IPR024775">
    <property type="entry name" value="DinB-like"/>
</dbReference>
<dbReference type="SUPFAM" id="SSF109854">
    <property type="entry name" value="DinB/YfiT-like putative metalloenzymes"/>
    <property type="match status" value="1"/>
</dbReference>
<evidence type="ECO:0000259" key="7">
    <source>
        <dbReference type="Pfam" id="PF12867"/>
    </source>
</evidence>
<keyword evidence="1 4" id="KW-0560">Oxidoreductase</keyword>
<dbReference type="SUPFAM" id="SSF56436">
    <property type="entry name" value="C-type lectin-like"/>
    <property type="match status" value="1"/>
</dbReference>
<comment type="caution">
    <text evidence="8">The sequence shown here is derived from an EMBL/GenBank/DDBJ whole genome shotgun (WGS) entry which is preliminary data.</text>
</comment>
<feature type="binding site" evidence="4">
    <location>
        <position position="451"/>
    </location>
    <ligand>
        <name>gamma-L-glutamyl-L-cysteine</name>
        <dbReference type="ChEBI" id="CHEBI:58173"/>
    </ligand>
</feature>
<comment type="catalytic activity">
    <reaction evidence="4">
        <text>gamma-L-glutamyl-L-cysteine + hercynine + O2 = gamma-L-glutamyl-hercynylcysteine S-oxide + H2O</text>
        <dbReference type="Rhea" id="RHEA:42672"/>
        <dbReference type="ChEBI" id="CHEBI:15377"/>
        <dbReference type="ChEBI" id="CHEBI:15379"/>
        <dbReference type="ChEBI" id="CHEBI:15781"/>
        <dbReference type="ChEBI" id="CHEBI:58173"/>
        <dbReference type="ChEBI" id="CHEBI:82703"/>
        <dbReference type="EC" id="1.14.99.50"/>
    </reaction>
</comment>
<feature type="binding site" evidence="4">
    <location>
        <begin position="120"/>
        <end position="123"/>
    </location>
    <ligand>
        <name>gamma-L-glutamyl-L-cysteine</name>
        <dbReference type="ChEBI" id="CHEBI:58173"/>
    </ligand>
</feature>
<evidence type="ECO:0000256" key="3">
    <source>
        <dbReference type="ARBA" id="ARBA00037882"/>
    </source>
</evidence>
<dbReference type="Gene3D" id="1.20.120.450">
    <property type="entry name" value="dinb family like domain"/>
    <property type="match status" value="1"/>
</dbReference>
<accession>A0ABU2JU57</accession>
<dbReference type="EC" id="1.14.99.50" evidence="4"/>
<organism evidence="8 9">
    <name type="scientific">Streptomyces chisholmiae</name>
    <dbReference type="NCBI Taxonomy" id="3075540"/>
    <lineage>
        <taxon>Bacteria</taxon>
        <taxon>Bacillati</taxon>
        <taxon>Actinomycetota</taxon>
        <taxon>Actinomycetes</taxon>
        <taxon>Kitasatosporales</taxon>
        <taxon>Streptomycetaceae</taxon>
        <taxon>Streptomyces</taxon>
    </lineage>
</organism>
<dbReference type="InterPro" id="IPR032890">
    <property type="entry name" value="EgtB_Actinobacteria"/>
</dbReference>
<dbReference type="EMBL" id="JAVREO010000010">
    <property type="protein sequence ID" value="MDT0268273.1"/>
    <property type="molecule type" value="Genomic_DNA"/>
</dbReference>
<proteinExistence type="inferred from homology"/>